<dbReference type="Pfam" id="PF02791">
    <property type="entry name" value="DDT"/>
    <property type="match status" value="1"/>
</dbReference>
<reference evidence="6" key="2">
    <citation type="journal article" date="2024" name="Plant">
        <title>Genomic evolution and insights into agronomic trait innovations of Sesamum species.</title>
        <authorList>
            <person name="Miao H."/>
            <person name="Wang L."/>
            <person name="Qu L."/>
            <person name="Liu H."/>
            <person name="Sun Y."/>
            <person name="Le M."/>
            <person name="Wang Q."/>
            <person name="Wei S."/>
            <person name="Zheng Y."/>
            <person name="Lin W."/>
            <person name="Duan Y."/>
            <person name="Cao H."/>
            <person name="Xiong S."/>
            <person name="Wang X."/>
            <person name="Wei L."/>
            <person name="Li C."/>
            <person name="Ma Q."/>
            <person name="Ju M."/>
            <person name="Zhao R."/>
            <person name="Li G."/>
            <person name="Mu C."/>
            <person name="Tian Q."/>
            <person name="Mei H."/>
            <person name="Zhang T."/>
            <person name="Gao T."/>
            <person name="Zhang H."/>
        </authorList>
    </citation>
    <scope>NUCLEOTIDE SEQUENCE</scope>
    <source>
        <strain evidence="6">G01</strain>
    </source>
</reference>
<dbReference type="InterPro" id="IPR053271">
    <property type="entry name" value="DDT_domain"/>
</dbReference>
<reference evidence="6" key="1">
    <citation type="submission" date="2020-06" db="EMBL/GenBank/DDBJ databases">
        <authorList>
            <person name="Li T."/>
            <person name="Hu X."/>
            <person name="Zhang T."/>
            <person name="Song X."/>
            <person name="Zhang H."/>
            <person name="Dai N."/>
            <person name="Sheng W."/>
            <person name="Hou X."/>
            <person name="Wei L."/>
        </authorList>
    </citation>
    <scope>NUCLEOTIDE SEQUENCE</scope>
    <source>
        <strain evidence="6">G01</strain>
        <tissue evidence="6">Leaf</tissue>
    </source>
</reference>
<feature type="domain" description="WAC" evidence="5">
    <location>
        <begin position="22"/>
        <end position="128"/>
    </location>
</feature>
<dbReference type="InterPro" id="IPR028941">
    <property type="entry name" value="WHIM2_dom"/>
</dbReference>
<sequence length="467" mass="53973">MPLYKRKPFALVEKPEDLKPQELVFQIRFTKEIFRSYNEYLKRINLYRKRVWTCKATGKGNLTYEEALVSEDKASKRIQNIPTQYIAPVLRDVQFSMLNLKDLVNSIAAKLQGPFSEGAELYGRKDGHLHLCKIIKVIEDANNRQYEIAWLDSDHKRSGKALVNDDELTGKNPPFSKRVLKSFIKDSTYRSIPWVLHDNLAKKHGISTAPPEELKIKISMQNGLVVCNRKRKKTEETQNSAETSEKKIKVYMRRNKLTSEPSLPGESSDEVNKNAEDQSIRYPIEDLLVRPTEEDRLLMERPSPCRDFSVPMDYVGDALMVWDFCASFGRLLNLSPFSLEDFENSLCYKDATPLLIVESYSALLRLLVKDNGKFAMTIEKKKRKPKLDALIGSLNAKGVRERALKKQMQKFYNKICSELQKRSKEETQQIEMEEALVRRSTRVRAPTLCVKPLQLAFLQVCENQVER</sequence>
<organism evidence="6">
    <name type="scientific">Sesamum angustifolium</name>
    <dbReference type="NCBI Taxonomy" id="2727405"/>
    <lineage>
        <taxon>Eukaryota</taxon>
        <taxon>Viridiplantae</taxon>
        <taxon>Streptophyta</taxon>
        <taxon>Embryophyta</taxon>
        <taxon>Tracheophyta</taxon>
        <taxon>Spermatophyta</taxon>
        <taxon>Magnoliopsida</taxon>
        <taxon>eudicotyledons</taxon>
        <taxon>Gunneridae</taxon>
        <taxon>Pentapetalae</taxon>
        <taxon>asterids</taxon>
        <taxon>lamiids</taxon>
        <taxon>Lamiales</taxon>
        <taxon>Pedaliaceae</taxon>
        <taxon>Sesamum</taxon>
    </lineage>
</organism>
<evidence type="ECO:0000313" key="6">
    <source>
        <dbReference type="EMBL" id="KAL0343256.1"/>
    </source>
</evidence>
<comment type="subcellular location">
    <subcellularLocation>
        <location evidence="1 3">Nucleus</location>
    </subcellularLocation>
</comment>
<evidence type="ECO:0000259" key="4">
    <source>
        <dbReference type="PROSITE" id="PS50827"/>
    </source>
</evidence>
<dbReference type="Pfam" id="PF15613">
    <property type="entry name" value="WSD"/>
    <property type="match status" value="1"/>
</dbReference>
<proteinExistence type="predicted"/>
<evidence type="ECO:0000256" key="2">
    <source>
        <dbReference type="ARBA" id="ARBA00023242"/>
    </source>
</evidence>
<name>A0AAW2NL58_9LAMI</name>
<dbReference type="PROSITE" id="PS51136">
    <property type="entry name" value="WAC"/>
    <property type="match status" value="1"/>
</dbReference>
<dbReference type="PANTHER" id="PTHR15546:SF2">
    <property type="entry name" value="DDT DOMAIN-CONTAINING PROTEIN DDB_G0282237"/>
    <property type="match status" value="1"/>
</dbReference>
<dbReference type="GO" id="GO:0005634">
    <property type="term" value="C:nucleus"/>
    <property type="evidence" value="ECO:0007669"/>
    <property type="project" value="UniProtKB-SubCell"/>
</dbReference>
<accession>A0AAW2NL58</accession>
<dbReference type="AlphaFoldDB" id="A0AAW2NL58"/>
<dbReference type="Pfam" id="PF10537">
    <property type="entry name" value="WAC_Acf1_DNA_bd"/>
    <property type="match status" value="1"/>
</dbReference>
<dbReference type="InterPro" id="IPR018501">
    <property type="entry name" value="DDT_dom"/>
</dbReference>
<keyword evidence="2 3" id="KW-0539">Nucleus</keyword>
<evidence type="ECO:0000259" key="5">
    <source>
        <dbReference type="PROSITE" id="PS51136"/>
    </source>
</evidence>
<feature type="domain" description="DDT" evidence="4">
    <location>
        <begin position="312"/>
        <end position="373"/>
    </location>
</feature>
<dbReference type="SMART" id="SM00571">
    <property type="entry name" value="DDT"/>
    <property type="match status" value="1"/>
</dbReference>
<dbReference type="GO" id="GO:0000785">
    <property type="term" value="C:chromatin"/>
    <property type="evidence" value="ECO:0007669"/>
    <property type="project" value="UniProtKB-ARBA"/>
</dbReference>
<evidence type="ECO:0000256" key="3">
    <source>
        <dbReference type="PROSITE-ProRule" id="PRU00475"/>
    </source>
</evidence>
<gene>
    <name evidence="6" type="ORF">Sangu_1213000</name>
</gene>
<protein>
    <submittedName>
        <fullName evidence="6">DDT domain-containing protein DDB</fullName>
    </submittedName>
</protein>
<evidence type="ECO:0000256" key="1">
    <source>
        <dbReference type="ARBA" id="ARBA00004123"/>
    </source>
</evidence>
<dbReference type="PROSITE" id="PS50827">
    <property type="entry name" value="DDT"/>
    <property type="match status" value="1"/>
</dbReference>
<dbReference type="EMBL" id="JACGWK010000007">
    <property type="protein sequence ID" value="KAL0343256.1"/>
    <property type="molecule type" value="Genomic_DNA"/>
</dbReference>
<comment type="caution">
    <text evidence="6">The sequence shown here is derived from an EMBL/GenBank/DDBJ whole genome shotgun (WGS) entry which is preliminary data.</text>
</comment>
<dbReference type="PANTHER" id="PTHR15546">
    <property type="entry name" value="BROMODOMAIN ADJACENT TO ZINC FINGER DOMAIN, 2A"/>
    <property type="match status" value="1"/>
</dbReference>
<dbReference type="InterPro" id="IPR013136">
    <property type="entry name" value="WSTF_Acf1_Cbp146"/>
</dbReference>